<comment type="function">
    <text evidence="8">One of the primary rRNA binding proteins, it binds directly to 16S rRNA central domain where it helps coordinate assembly of the platform of the 30S subunit.</text>
</comment>
<evidence type="ECO:0000256" key="2">
    <source>
        <dbReference type="ARBA" id="ARBA00022730"/>
    </source>
</evidence>
<evidence type="ECO:0000256" key="8">
    <source>
        <dbReference type="HAMAP-Rule" id="MF_01302"/>
    </source>
</evidence>
<evidence type="ECO:0000256" key="6">
    <source>
        <dbReference type="ARBA" id="ARBA00035258"/>
    </source>
</evidence>
<dbReference type="FunFam" id="3.30.1490.10:FF:000001">
    <property type="entry name" value="30S ribosomal protein S8"/>
    <property type="match status" value="1"/>
</dbReference>
<dbReference type="Gene3D" id="3.30.1490.10">
    <property type="match status" value="1"/>
</dbReference>
<gene>
    <name evidence="8 10" type="primary">rpsH</name>
    <name evidence="10" type="ORF">CLOTH_18450</name>
</gene>
<dbReference type="GO" id="GO:0006412">
    <property type="term" value="P:translation"/>
    <property type="evidence" value="ECO:0007669"/>
    <property type="project" value="UniProtKB-UniRule"/>
</dbReference>
<evidence type="ECO:0000256" key="4">
    <source>
        <dbReference type="ARBA" id="ARBA00022980"/>
    </source>
</evidence>
<dbReference type="GO" id="GO:1990904">
    <property type="term" value="C:ribonucleoprotein complex"/>
    <property type="evidence" value="ECO:0007669"/>
    <property type="project" value="UniProtKB-KW"/>
</dbReference>
<comment type="similarity">
    <text evidence="1 8 9">Belongs to the universal ribosomal protein uS8 family.</text>
</comment>
<dbReference type="Gene3D" id="3.30.1370.30">
    <property type="match status" value="1"/>
</dbReference>
<keyword evidence="3 8" id="KW-0694">RNA-binding</keyword>
<evidence type="ECO:0000256" key="9">
    <source>
        <dbReference type="RuleBase" id="RU003660"/>
    </source>
</evidence>
<keyword evidence="11" id="KW-1185">Reference proteome</keyword>
<dbReference type="HAMAP" id="MF_01302_B">
    <property type="entry name" value="Ribosomal_uS8_B"/>
    <property type="match status" value="1"/>
</dbReference>
<dbReference type="GO" id="GO:0005737">
    <property type="term" value="C:cytoplasm"/>
    <property type="evidence" value="ECO:0007669"/>
    <property type="project" value="UniProtKB-ARBA"/>
</dbReference>
<dbReference type="Proteomes" id="UP000190140">
    <property type="component" value="Unassembled WGS sequence"/>
</dbReference>
<accession>A0A1V4I4H4</accession>
<dbReference type="GO" id="GO:0005840">
    <property type="term" value="C:ribosome"/>
    <property type="evidence" value="ECO:0007669"/>
    <property type="project" value="UniProtKB-KW"/>
</dbReference>
<dbReference type="STRING" id="29349.CLOTH_18450"/>
<proteinExistence type="inferred from homology"/>
<dbReference type="EMBL" id="MZGW01000010">
    <property type="protein sequence ID" value="OPJ54881.1"/>
    <property type="molecule type" value="Genomic_DNA"/>
</dbReference>
<dbReference type="SUPFAM" id="SSF56047">
    <property type="entry name" value="Ribosomal protein S8"/>
    <property type="match status" value="1"/>
</dbReference>
<evidence type="ECO:0000256" key="5">
    <source>
        <dbReference type="ARBA" id="ARBA00023274"/>
    </source>
</evidence>
<dbReference type="Pfam" id="PF00410">
    <property type="entry name" value="Ribosomal_S8"/>
    <property type="match status" value="1"/>
</dbReference>
<evidence type="ECO:0000313" key="10">
    <source>
        <dbReference type="EMBL" id="OPJ54881.1"/>
    </source>
</evidence>
<evidence type="ECO:0000313" key="11">
    <source>
        <dbReference type="Proteomes" id="UP000190140"/>
    </source>
</evidence>
<dbReference type="PANTHER" id="PTHR11758">
    <property type="entry name" value="40S RIBOSOMAL PROTEIN S15A"/>
    <property type="match status" value="1"/>
</dbReference>
<comment type="caution">
    <text evidence="10">The sequence shown here is derived from an EMBL/GenBank/DDBJ whole genome shotgun (WGS) entry which is preliminary data.</text>
</comment>
<dbReference type="NCBIfam" id="NF001109">
    <property type="entry name" value="PRK00136.1"/>
    <property type="match status" value="1"/>
</dbReference>
<evidence type="ECO:0000256" key="3">
    <source>
        <dbReference type="ARBA" id="ARBA00022884"/>
    </source>
</evidence>
<dbReference type="InterPro" id="IPR047863">
    <property type="entry name" value="Ribosomal_uS8_CS"/>
</dbReference>
<protein>
    <recommendedName>
        <fullName evidence="6 8">Small ribosomal subunit protein uS8</fullName>
    </recommendedName>
</protein>
<dbReference type="GO" id="GO:0019843">
    <property type="term" value="F:rRNA binding"/>
    <property type="evidence" value="ECO:0007669"/>
    <property type="project" value="UniProtKB-UniRule"/>
</dbReference>
<dbReference type="FunFam" id="3.30.1370.30:FF:000002">
    <property type="entry name" value="30S ribosomal protein S8"/>
    <property type="match status" value="1"/>
</dbReference>
<evidence type="ECO:0000256" key="7">
    <source>
        <dbReference type="ARBA" id="ARBA00046740"/>
    </source>
</evidence>
<dbReference type="GO" id="GO:0003735">
    <property type="term" value="F:structural constituent of ribosome"/>
    <property type="evidence" value="ECO:0007669"/>
    <property type="project" value="InterPro"/>
</dbReference>
<dbReference type="RefSeq" id="WP_079413335.1">
    <property type="nucleotide sequence ID" value="NZ_MZGW01000010.1"/>
</dbReference>
<sequence>MTMTDPIADMLTRVRNANMVKHETVDIPASNIKKEIARILLEEGFIKGYDVIEDGKQGIIRIQLKYGKAGERVITGIKRISKPGMRVYAAKDEIPKVLNGLGVSIISTSKGILTDKQARKENTGGEVICYVW</sequence>
<dbReference type="PROSITE" id="PS00053">
    <property type="entry name" value="RIBOSOMAL_S8"/>
    <property type="match status" value="1"/>
</dbReference>
<keyword evidence="4 8" id="KW-0689">Ribosomal protein</keyword>
<name>A0A1V4I4H4_9FIRM</name>
<dbReference type="AlphaFoldDB" id="A0A1V4I4H4"/>
<dbReference type="InterPro" id="IPR035987">
    <property type="entry name" value="Ribosomal_uS8_sf"/>
</dbReference>
<dbReference type="InterPro" id="IPR000630">
    <property type="entry name" value="Ribosomal_uS8"/>
</dbReference>
<keyword evidence="2 8" id="KW-0699">rRNA-binding</keyword>
<dbReference type="OrthoDB" id="9802617at2"/>
<reference evidence="10 11" key="1">
    <citation type="submission" date="2017-03" db="EMBL/GenBank/DDBJ databases">
        <title>Genome sequence of Clostridium thermoalcaliphilum DSM 7309.</title>
        <authorList>
            <person name="Poehlein A."/>
            <person name="Daniel R."/>
        </authorList>
    </citation>
    <scope>NUCLEOTIDE SEQUENCE [LARGE SCALE GENOMIC DNA]</scope>
    <source>
        <strain evidence="10 11">DSM 7309</strain>
    </source>
</reference>
<evidence type="ECO:0000256" key="1">
    <source>
        <dbReference type="ARBA" id="ARBA00006471"/>
    </source>
</evidence>
<keyword evidence="5 8" id="KW-0687">Ribonucleoprotein</keyword>
<organism evidence="10 11">
    <name type="scientific">Alkalithermobacter paradoxus</name>
    <dbReference type="NCBI Taxonomy" id="29349"/>
    <lineage>
        <taxon>Bacteria</taxon>
        <taxon>Bacillati</taxon>
        <taxon>Bacillota</taxon>
        <taxon>Clostridia</taxon>
        <taxon>Peptostreptococcales</taxon>
        <taxon>Tepidibacteraceae</taxon>
        <taxon>Alkalithermobacter</taxon>
    </lineage>
</organism>
<comment type="subunit">
    <text evidence="7 8">Part of the 30S ribosomal subunit. Contacts proteins S5 and S12.</text>
</comment>